<sequence>MIKAYILVQTEVGSSAQVTHAMSEIPGVVSADTVAGPYDVVAVVQAPTVSELGKEVISRVQAIPRITRTTTCTVVDL</sequence>
<dbReference type="Proteomes" id="UP000326546">
    <property type="component" value="Chromosome"/>
</dbReference>
<dbReference type="Pfam" id="PF01037">
    <property type="entry name" value="AsnC_trans_reg"/>
    <property type="match status" value="1"/>
</dbReference>
<name>A0A5J6V5X2_9MICO</name>
<dbReference type="KEGG" id="serw:FY030_10020"/>
<dbReference type="Gene3D" id="3.30.70.920">
    <property type="match status" value="1"/>
</dbReference>
<protein>
    <submittedName>
        <fullName evidence="2">Lrp/AsnC family transcriptional regulator</fullName>
    </submittedName>
</protein>
<reference evidence="2 3" key="1">
    <citation type="submission" date="2019-09" db="EMBL/GenBank/DDBJ databases">
        <title>Serinicoccus pratensis sp. nov., isolated from meadow soil.</title>
        <authorList>
            <person name="Zhang W."/>
        </authorList>
    </citation>
    <scope>NUCLEOTIDE SEQUENCE [LARGE SCALE GENOMIC DNA]</scope>
    <source>
        <strain evidence="2 3">W204</strain>
    </source>
</reference>
<evidence type="ECO:0000313" key="2">
    <source>
        <dbReference type="EMBL" id="QFG68997.1"/>
    </source>
</evidence>
<dbReference type="SUPFAM" id="SSF54909">
    <property type="entry name" value="Dimeric alpha+beta barrel"/>
    <property type="match status" value="1"/>
</dbReference>
<organism evidence="2 3">
    <name type="scientific">Ornithinimicrobium pratense</name>
    <dbReference type="NCBI Taxonomy" id="2593973"/>
    <lineage>
        <taxon>Bacteria</taxon>
        <taxon>Bacillati</taxon>
        <taxon>Actinomycetota</taxon>
        <taxon>Actinomycetes</taxon>
        <taxon>Micrococcales</taxon>
        <taxon>Ornithinimicrobiaceae</taxon>
        <taxon>Ornithinimicrobium</taxon>
    </lineage>
</organism>
<accession>A0A5J6V5X2</accession>
<dbReference type="EMBL" id="CP044427">
    <property type="protein sequence ID" value="QFG68997.1"/>
    <property type="molecule type" value="Genomic_DNA"/>
</dbReference>
<evidence type="ECO:0000259" key="1">
    <source>
        <dbReference type="Pfam" id="PF01037"/>
    </source>
</evidence>
<proteinExistence type="predicted"/>
<gene>
    <name evidence="2" type="ORF">FY030_10020</name>
</gene>
<dbReference type="InterPro" id="IPR019887">
    <property type="entry name" value="Tscrpt_reg_AsnC/Lrp_C"/>
</dbReference>
<evidence type="ECO:0000313" key="3">
    <source>
        <dbReference type="Proteomes" id="UP000326546"/>
    </source>
</evidence>
<dbReference type="InterPro" id="IPR011008">
    <property type="entry name" value="Dimeric_a/b-barrel"/>
</dbReference>
<dbReference type="AlphaFoldDB" id="A0A5J6V5X2"/>
<feature type="domain" description="Transcription regulator AsnC/Lrp ligand binding" evidence="1">
    <location>
        <begin position="6"/>
        <end position="75"/>
    </location>
</feature>
<keyword evidence="3" id="KW-1185">Reference proteome</keyword>
<dbReference type="RefSeq" id="WP_158061382.1">
    <property type="nucleotide sequence ID" value="NZ_CP044427.1"/>
</dbReference>
<dbReference type="OrthoDB" id="9797216at2"/>